<comment type="caution">
    <text evidence="2">The sequence shown here is derived from an EMBL/GenBank/DDBJ whole genome shotgun (WGS) entry which is preliminary data.</text>
</comment>
<name>A0A645JGP4_9ZZZZ</name>
<dbReference type="AlphaFoldDB" id="A0A645JGP4"/>
<dbReference type="EMBL" id="VSSQ01141493">
    <property type="protein sequence ID" value="MPN62855.1"/>
    <property type="molecule type" value="Genomic_DNA"/>
</dbReference>
<reference evidence="2" key="1">
    <citation type="submission" date="2019-08" db="EMBL/GenBank/DDBJ databases">
        <authorList>
            <person name="Kucharzyk K."/>
            <person name="Murdoch R.W."/>
            <person name="Higgins S."/>
            <person name="Loffler F."/>
        </authorList>
    </citation>
    <scope>NUCLEOTIDE SEQUENCE</scope>
</reference>
<protein>
    <submittedName>
        <fullName evidence="2">Uncharacterized protein</fullName>
    </submittedName>
</protein>
<feature type="compositionally biased region" description="Polar residues" evidence="1">
    <location>
        <begin position="131"/>
        <end position="152"/>
    </location>
</feature>
<proteinExistence type="predicted"/>
<evidence type="ECO:0000256" key="1">
    <source>
        <dbReference type="SAM" id="MobiDB-lite"/>
    </source>
</evidence>
<evidence type="ECO:0000313" key="2">
    <source>
        <dbReference type="EMBL" id="MPN62855.1"/>
    </source>
</evidence>
<accession>A0A645JGP4</accession>
<gene>
    <name evidence="2" type="ORF">SDC9_210608</name>
</gene>
<feature type="region of interest" description="Disordered" evidence="1">
    <location>
        <begin position="130"/>
        <end position="152"/>
    </location>
</feature>
<sequence length="152" mass="15997">MLKTQLGVVVVGLGGGEQDKHAGCAEAIPGFLDQLLADTLLLVIGIDRQIGQIGDIAEIGQRTCNADQAFAMPGRNGQVGVPQHVGKNLRVIDRASFAERGAAVERDGGIHIDGGIDAKFDGGRRLVGHAISSSSTRQMNRPSKSQTSTARW</sequence>
<organism evidence="2">
    <name type="scientific">bioreactor metagenome</name>
    <dbReference type="NCBI Taxonomy" id="1076179"/>
    <lineage>
        <taxon>unclassified sequences</taxon>
        <taxon>metagenomes</taxon>
        <taxon>ecological metagenomes</taxon>
    </lineage>
</organism>